<reference evidence="1 2" key="1">
    <citation type="journal article" date="2014" name="Genome Announc.">
        <title>Draft Genome Sequence of the Antitrypanosomally Active Sponge-Associated Bacterium Actinokineospora sp. Strain EG49.</title>
        <authorList>
            <person name="Harjes J."/>
            <person name="Ryu T."/>
            <person name="Abdelmohsen U.R."/>
            <person name="Moitinho-Silva L."/>
            <person name="Horn H."/>
            <person name="Ravasi T."/>
            <person name="Hentschel U."/>
        </authorList>
    </citation>
    <scope>NUCLEOTIDE SEQUENCE [LARGE SCALE GENOMIC DNA]</scope>
    <source>
        <strain evidence="1 2">EG49</strain>
    </source>
</reference>
<dbReference type="Proteomes" id="UP000019277">
    <property type="component" value="Unassembled WGS sequence"/>
</dbReference>
<dbReference type="PATRIC" id="fig|909613.9.peg.2960"/>
<accession>W7IN03</accession>
<comment type="caution">
    <text evidence="1">The sequence shown here is derived from an EMBL/GenBank/DDBJ whole genome shotgun (WGS) entry which is preliminary data.</text>
</comment>
<organism evidence="1 2">
    <name type="scientific">Actinokineospora spheciospongiae</name>
    <dbReference type="NCBI Taxonomy" id="909613"/>
    <lineage>
        <taxon>Bacteria</taxon>
        <taxon>Bacillati</taxon>
        <taxon>Actinomycetota</taxon>
        <taxon>Actinomycetes</taxon>
        <taxon>Pseudonocardiales</taxon>
        <taxon>Pseudonocardiaceae</taxon>
        <taxon>Actinokineospora</taxon>
    </lineage>
</organism>
<dbReference type="EMBL" id="AYXG01000102">
    <property type="protein sequence ID" value="EWC61773.1"/>
    <property type="molecule type" value="Genomic_DNA"/>
</dbReference>
<name>W7IN03_9PSEU</name>
<proteinExistence type="predicted"/>
<evidence type="ECO:0000313" key="1">
    <source>
        <dbReference type="EMBL" id="EWC61773.1"/>
    </source>
</evidence>
<dbReference type="eggNOG" id="ENOG5031TN2">
    <property type="taxonomic scope" value="Bacteria"/>
</dbReference>
<gene>
    <name evidence="1" type="ORF">UO65_2960</name>
</gene>
<protein>
    <submittedName>
        <fullName evidence="1">Uncharacterized protein</fullName>
    </submittedName>
</protein>
<dbReference type="AlphaFoldDB" id="W7IN03"/>
<sequence length="82" mass="8467">MLVLHLATGGEPLVFAVSTRAGKSLLPRLSVLMGSGGVETTELEDGTSVAINFAHVASAHFDEFPAHARVYGTPRKGTGFGG</sequence>
<keyword evidence="2" id="KW-1185">Reference proteome</keyword>
<evidence type="ECO:0000313" key="2">
    <source>
        <dbReference type="Proteomes" id="UP000019277"/>
    </source>
</evidence>